<accession>X0XRL8</accession>
<dbReference type="InterPro" id="IPR001173">
    <property type="entry name" value="Glyco_trans_2-like"/>
</dbReference>
<proteinExistence type="predicted"/>
<feature type="non-terminal residue" evidence="2">
    <location>
        <position position="50"/>
    </location>
</feature>
<evidence type="ECO:0000259" key="1">
    <source>
        <dbReference type="Pfam" id="PF00535"/>
    </source>
</evidence>
<organism evidence="2">
    <name type="scientific">marine sediment metagenome</name>
    <dbReference type="NCBI Taxonomy" id="412755"/>
    <lineage>
        <taxon>unclassified sequences</taxon>
        <taxon>metagenomes</taxon>
        <taxon>ecological metagenomes</taxon>
    </lineage>
</organism>
<feature type="domain" description="Glycosyltransferase 2-like" evidence="1">
    <location>
        <begin position="6"/>
        <end position="49"/>
    </location>
</feature>
<reference evidence="2" key="1">
    <citation type="journal article" date="2014" name="Front. Microbiol.">
        <title>High frequency of phylogenetically diverse reductive dehalogenase-homologous genes in deep subseafloor sedimentary metagenomes.</title>
        <authorList>
            <person name="Kawai M."/>
            <person name="Futagami T."/>
            <person name="Toyoda A."/>
            <person name="Takaki Y."/>
            <person name="Nishi S."/>
            <person name="Hori S."/>
            <person name="Arai W."/>
            <person name="Tsubouchi T."/>
            <person name="Morono Y."/>
            <person name="Uchiyama I."/>
            <person name="Ito T."/>
            <person name="Fujiyama A."/>
            <person name="Inagaki F."/>
            <person name="Takami H."/>
        </authorList>
    </citation>
    <scope>NUCLEOTIDE SEQUENCE</scope>
    <source>
        <strain evidence="2">Expedition CK06-06</strain>
    </source>
</reference>
<evidence type="ECO:0000313" key="2">
    <source>
        <dbReference type="EMBL" id="GAG27506.1"/>
    </source>
</evidence>
<dbReference type="SUPFAM" id="SSF53448">
    <property type="entry name" value="Nucleotide-diphospho-sugar transferases"/>
    <property type="match status" value="1"/>
</dbReference>
<dbReference type="AlphaFoldDB" id="X0XRL8"/>
<comment type="caution">
    <text evidence="2">The sequence shown here is derived from an EMBL/GenBank/DDBJ whole genome shotgun (WGS) entry which is preliminary data.</text>
</comment>
<dbReference type="EMBL" id="BARS01031017">
    <property type="protein sequence ID" value="GAG27506.1"/>
    <property type="molecule type" value="Genomic_DNA"/>
</dbReference>
<dbReference type="Gene3D" id="3.90.550.10">
    <property type="entry name" value="Spore Coat Polysaccharide Biosynthesis Protein SpsA, Chain A"/>
    <property type="match status" value="1"/>
</dbReference>
<protein>
    <recommendedName>
        <fullName evidence="1">Glycosyltransferase 2-like domain-containing protein</fullName>
    </recommendedName>
</protein>
<dbReference type="Pfam" id="PF00535">
    <property type="entry name" value="Glycos_transf_2"/>
    <property type="match status" value="1"/>
</dbReference>
<gene>
    <name evidence="2" type="ORF">S01H1_48306</name>
</gene>
<sequence>MFETLSIIIPIYNEDRTLERIIRAVERAPIFDLKKEIVLVDDFSTDKSRK</sequence>
<dbReference type="InterPro" id="IPR029044">
    <property type="entry name" value="Nucleotide-diphossugar_trans"/>
</dbReference>
<name>X0XRL8_9ZZZZ</name>